<accession>A0A7D5YC08</accession>
<gene>
    <name evidence="2" type="ORF">HZU44_24725</name>
</gene>
<name>A0A7D5YC08_9ACTN</name>
<evidence type="ECO:0000256" key="1">
    <source>
        <dbReference type="SAM" id="MobiDB-lite"/>
    </source>
</evidence>
<protein>
    <recommendedName>
        <fullName evidence="3">Transposase</fullName>
    </recommendedName>
</protein>
<dbReference type="AlphaFoldDB" id="A0A7D5YC08"/>
<sequence>MAPGYGRQVRLLSAYDTSTGVVLAQVQIAAKSNEIPAFTPLLRLVATQLGLLTDILVVADALQRPDRTRRAARRRRRASDGRGKANQPKLFAQLKAIPWAQVPAGDQTRDIGHGRKETRTVKAITIHTPGGLGFPTHSKPSGSPGPARSGAEPLAKRCT</sequence>
<proteinExistence type="predicted"/>
<organism evidence="2">
    <name type="scientific">Micromonospora carbonacea</name>
    <dbReference type="NCBI Taxonomy" id="47853"/>
    <lineage>
        <taxon>Bacteria</taxon>
        <taxon>Bacillati</taxon>
        <taxon>Actinomycetota</taxon>
        <taxon>Actinomycetes</taxon>
        <taxon>Micromonosporales</taxon>
        <taxon>Micromonosporaceae</taxon>
        <taxon>Micromonospora</taxon>
    </lineage>
</organism>
<feature type="region of interest" description="Disordered" evidence="1">
    <location>
        <begin position="64"/>
        <end position="88"/>
    </location>
</feature>
<feature type="region of interest" description="Disordered" evidence="1">
    <location>
        <begin position="127"/>
        <end position="159"/>
    </location>
</feature>
<evidence type="ECO:0008006" key="3">
    <source>
        <dbReference type="Google" id="ProtNLM"/>
    </source>
</evidence>
<evidence type="ECO:0000313" key="2">
    <source>
        <dbReference type="EMBL" id="QLJ96235.1"/>
    </source>
</evidence>
<dbReference type="EMBL" id="CP058905">
    <property type="protein sequence ID" value="QLJ96235.1"/>
    <property type="molecule type" value="Genomic_DNA"/>
</dbReference>
<reference evidence="2" key="1">
    <citation type="submission" date="2020-08" db="EMBL/GenBank/DDBJ databases">
        <title>A bifunctional nitrone conjugated secondary metabolite targeting the ribosome.</title>
        <authorList>
            <person name="Limbrick E.M."/>
            <person name="Graf M."/>
            <person name="Derewacz D.K."/>
            <person name="Nguyen F."/>
            <person name="Spraggins J.M."/>
            <person name="Wieland M."/>
            <person name="Ynigez-Gutierrez A.E."/>
            <person name="Reisman B.J."/>
            <person name="Zinshteyn B."/>
            <person name="McCulloch K."/>
            <person name="Iverson T.M."/>
            <person name="Green R."/>
            <person name="Wilson D.N."/>
            <person name="Bachmann B.O."/>
        </authorList>
    </citation>
    <scope>NUCLEOTIDE SEQUENCE</scope>
    <source>
        <strain evidence="2">Africana</strain>
    </source>
</reference>